<evidence type="ECO:0000256" key="11">
    <source>
        <dbReference type="HAMAP-Rule" id="MF_00109"/>
    </source>
</evidence>
<feature type="binding site" evidence="11">
    <location>
        <position position="52"/>
    </location>
    <ligand>
        <name>substrate</name>
    </ligand>
</feature>
<name>A0A7T5VD08_9BACT</name>
<dbReference type="InterPro" id="IPR027417">
    <property type="entry name" value="P-loop_NTPase"/>
</dbReference>
<evidence type="ECO:0000313" key="12">
    <source>
        <dbReference type="EMBL" id="QQG65551.1"/>
    </source>
</evidence>
<evidence type="ECO:0000256" key="6">
    <source>
        <dbReference type="ARBA" id="ARBA00022741"/>
    </source>
</evidence>
<evidence type="ECO:0000256" key="1">
    <source>
        <dbReference type="ARBA" id="ARBA00004842"/>
    </source>
</evidence>
<keyword evidence="8 11" id="KW-0067">ATP-binding</keyword>
<keyword evidence="11" id="KW-0460">Magnesium</keyword>
<dbReference type="PRINTS" id="PR01100">
    <property type="entry name" value="SHIKIMTKNASE"/>
</dbReference>
<comment type="subcellular location">
    <subcellularLocation>
        <location evidence="11">Cytoplasm</location>
    </subcellularLocation>
</comment>
<evidence type="ECO:0000313" key="13">
    <source>
        <dbReference type="Proteomes" id="UP000596092"/>
    </source>
</evidence>
<dbReference type="GO" id="GO:0009423">
    <property type="term" value="P:chorismate biosynthetic process"/>
    <property type="evidence" value="ECO:0007669"/>
    <property type="project" value="UniProtKB-UniRule"/>
</dbReference>
<dbReference type="HAMAP" id="MF_00109">
    <property type="entry name" value="Shikimate_kinase"/>
    <property type="match status" value="1"/>
</dbReference>
<dbReference type="InterPro" id="IPR031322">
    <property type="entry name" value="Shikimate/glucono_kinase"/>
</dbReference>
<dbReference type="PANTHER" id="PTHR21087">
    <property type="entry name" value="SHIKIMATE KINASE"/>
    <property type="match status" value="1"/>
</dbReference>
<dbReference type="Gene3D" id="3.40.50.300">
    <property type="entry name" value="P-loop containing nucleotide triphosphate hydrolases"/>
    <property type="match status" value="1"/>
</dbReference>
<comment type="catalytic activity">
    <reaction evidence="10 11">
        <text>shikimate + ATP = 3-phosphoshikimate + ADP + H(+)</text>
        <dbReference type="Rhea" id="RHEA:13121"/>
        <dbReference type="ChEBI" id="CHEBI:15378"/>
        <dbReference type="ChEBI" id="CHEBI:30616"/>
        <dbReference type="ChEBI" id="CHEBI:36208"/>
        <dbReference type="ChEBI" id="CHEBI:145989"/>
        <dbReference type="ChEBI" id="CHEBI:456216"/>
        <dbReference type="EC" id="2.7.1.71"/>
    </reaction>
</comment>
<gene>
    <name evidence="11" type="primary">aroK</name>
    <name evidence="12" type="ORF">HP555_06560</name>
</gene>
<comment type="cofactor">
    <cofactor evidence="11">
        <name>Mg(2+)</name>
        <dbReference type="ChEBI" id="CHEBI:18420"/>
    </cofactor>
    <text evidence="11">Binds 1 Mg(2+) ion per subunit.</text>
</comment>
<feature type="binding site" evidence="11">
    <location>
        <position position="10"/>
    </location>
    <ligand>
        <name>Mg(2+)</name>
        <dbReference type="ChEBI" id="CHEBI:18420"/>
    </ligand>
</feature>
<feature type="binding site" evidence="11">
    <location>
        <position position="28"/>
    </location>
    <ligand>
        <name>substrate</name>
    </ligand>
</feature>
<keyword evidence="6 11" id="KW-0547">Nucleotide-binding</keyword>
<evidence type="ECO:0000256" key="7">
    <source>
        <dbReference type="ARBA" id="ARBA00022777"/>
    </source>
</evidence>
<dbReference type="GO" id="GO:0004765">
    <property type="term" value="F:shikimate kinase activity"/>
    <property type="evidence" value="ECO:0007669"/>
    <property type="project" value="UniProtKB-UniRule"/>
</dbReference>
<dbReference type="EMBL" id="CP054140">
    <property type="protein sequence ID" value="QQG65551.1"/>
    <property type="molecule type" value="Genomic_DNA"/>
</dbReference>
<comment type="caution">
    <text evidence="11">Lacks conserved residue(s) required for the propagation of feature annotation.</text>
</comment>
<dbReference type="GO" id="GO:0000287">
    <property type="term" value="F:magnesium ion binding"/>
    <property type="evidence" value="ECO:0007669"/>
    <property type="project" value="UniProtKB-UniRule"/>
</dbReference>
<evidence type="ECO:0000256" key="9">
    <source>
        <dbReference type="ARBA" id="ARBA00023141"/>
    </source>
</evidence>
<dbReference type="PROSITE" id="PS01128">
    <property type="entry name" value="SHIKIMATE_KINASE"/>
    <property type="match status" value="1"/>
</dbReference>
<dbReference type="Proteomes" id="UP000596092">
    <property type="component" value="Chromosome"/>
</dbReference>
<sequence length="169" mass="19263">MTGFRGTGKTTVGRILAARLQWNFLDMDELLTQRFGASISEVVARHGWHCFRQSESKLLRELQTIRHTVLATGGGAIEHQQEWLQLRQHGFVVWLDAAMQTIEQRLQDDPHSMQLRPSLTDQTVADEIRTVLERRTPLYRTGSDLRLLTDNSTPEQLADQILQVVGTDS</sequence>
<comment type="function">
    <text evidence="11">Catalyzes the specific phosphorylation of the 3-hydroxyl group of shikimic acid using ATP as a cosubstrate.</text>
</comment>
<evidence type="ECO:0000256" key="5">
    <source>
        <dbReference type="ARBA" id="ARBA00022679"/>
    </source>
</evidence>
<proteinExistence type="inferred from homology"/>
<dbReference type="GO" id="GO:0009073">
    <property type="term" value="P:aromatic amino acid family biosynthetic process"/>
    <property type="evidence" value="ECO:0007669"/>
    <property type="project" value="UniProtKB-KW"/>
</dbReference>
<dbReference type="GO" id="GO:0005524">
    <property type="term" value="F:ATP binding"/>
    <property type="evidence" value="ECO:0007669"/>
    <property type="project" value="UniProtKB-UniRule"/>
</dbReference>
<comment type="subunit">
    <text evidence="11">Monomer.</text>
</comment>
<evidence type="ECO:0000256" key="8">
    <source>
        <dbReference type="ARBA" id="ARBA00022840"/>
    </source>
</evidence>
<dbReference type="RefSeq" id="WP_199264372.1">
    <property type="nucleotide sequence ID" value="NZ_CP054140.1"/>
</dbReference>
<keyword evidence="9 11" id="KW-0057">Aromatic amino acid biosynthesis</keyword>
<evidence type="ECO:0000256" key="10">
    <source>
        <dbReference type="ARBA" id="ARBA00048567"/>
    </source>
</evidence>
<feature type="binding site" evidence="11">
    <location>
        <position position="74"/>
    </location>
    <ligand>
        <name>substrate</name>
    </ligand>
</feature>
<dbReference type="CDD" id="cd00464">
    <property type="entry name" value="SK"/>
    <property type="match status" value="1"/>
</dbReference>
<keyword evidence="13" id="KW-1185">Reference proteome</keyword>
<dbReference type="GO" id="GO:0005829">
    <property type="term" value="C:cytosol"/>
    <property type="evidence" value="ECO:0007669"/>
    <property type="project" value="TreeGrafter"/>
</dbReference>
<feature type="binding site" evidence="11">
    <location>
        <begin position="6"/>
        <end position="11"/>
    </location>
    <ligand>
        <name>ATP</name>
        <dbReference type="ChEBI" id="CHEBI:30616"/>
    </ligand>
</feature>
<protein>
    <recommendedName>
        <fullName evidence="3 11">Shikimate kinase</fullName>
        <shortName evidence="11">SK</shortName>
        <ecNumber evidence="3 11">2.7.1.71</ecNumber>
    </recommendedName>
</protein>
<organism evidence="12 13">
    <name type="scientific">Desulfobulbus oligotrophicus</name>
    <dbReference type="NCBI Taxonomy" id="1909699"/>
    <lineage>
        <taxon>Bacteria</taxon>
        <taxon>Pseudomonadati</taxon>
        <taxon>Thermodesulfobacteriota</taxon>
        <taxon>Desulfobulbia</taxon>
        <taxon>Desulfobulbales</taxon>
        <taxon>Desulfobulbaceae</taxon>
        <taxon>Desulfobulbus</taxon>
    </lineage>
</organism>
<keyword evidence="11" id="KW-0963">Cytoplasm</keyword>
<dbReference type="KEGG" id="dog:HP555_06560"/>
<reference evidence="12 13" key="1">
    <citation type="submission" date="2020-05" db="EMBL/GenBank/DDBJ databases">
        <title>Complete genome of Desulfobulbus oligotrophicus.</title>
        <authorList>
            <person name="Podar M."/>
        </authorList>
    </citation>
    <scope>NUCLEOTIDE SEQUENCE [LARGE SCALE GENOMIC DNA]</scope>
    <source>
        <strain evidence="12 13">Prop6</strain>
    </source>
</reference>
<dbReference type="GO" id="GO:0008652">
    <property type="term" value="P:amino acid biosynthetic process"/>
    <property type="evidence" value="ECO:0007669"/>
    <property type="project" value="UniProtKB-KW"/>
</dbReference>
<dbReference type="SUPFAM" id="SSF52540">
    <property type="entry name" value="P-loop containing nucleoside triphosphate hydrolases"/>
    <property type="match status" value="1"/>
</dbReference>
<dbReference type="EC" id="2.7.1.71" evidence="3 11"/>
<evidence type="ECO:0000256" key="4">
    <source>
        <dbReference type="ARBA" id="ARBA00022605"/>
    </source>
</evidence>
<evidence type="ECO:0000256" key="3">
    <source>
        <dbReference type="ARBA" id="ARBA00012154"/>
    </source>
</evidence>
<feature type="binding site" evidence="11">
    <location>
        <position position="135"/>
    </location>
    <ligand>
        <name>substrate</name>
    </ligand>
</feature>
<comment type="similarity">
    <text evidence="2 11">Belongs to the shikimate kinase family.</text>
</comment>
<accession>A0A7T5VD08</accession>
<dbReference type="Pfam" id="PF01202">
    <property type="entry name" value="SKI"/>
    <property type="match status" value="1"/>
</dbReference>
<dbReference type="AlphaFoldDB" id="A0A7T5VD08"/>
<evidence type="ECO:0000256" key="2">
    <source>
        <dbReference type="ARBA" id="ARBA00006997"/>
    </source>
</evidence>
<dbReference type="UniPathway" id="UPA00053">
    <property type="reaction ID" value="UER00088"/>
</dbReference>
<feature type="binding site" evidence="11">
    <location>
        <position position="116"/>
    </location>
    <ligand>
        <name>ATP</name>
        <dbReference type="ChEBI" id="CHEBI:30616"/>
    </ligand>
</feature>
<keyword evidence="4 11" id="KW-0028">Amino-acid biosynthesis</keyword>
<keyword evidence="5 11" id="KW-0808">Transferase</keyword>
<comment type="pathway">
    <text evidence="1 11">Metabolic intermediate biosynthesis; chorismate biosynthesis; chorismate from D-erythrose 4-phosphate and phosphoenolpyruvate: step 5/7.</text>
</comment>
<dbReference type="PANTHER" id="PTHR21087:SF16">
    <property type="entry name" value="SHIKIMATE KINASE 1, CHLOROPLASTIC"/>
    <property type="match status" value="1"/>
</dbReference>
<dbReference type="InterPro" id="IPR000623">
    <property type="entry name" value="Shikimate_kinase/TSH1"/>
</dbReference>
<dbReference type="InterPro" id="IPR023000">
    <property type="entry name" value="Shikimate_kinase_CS"/>
</dbReference>
<keyword evidence="7 11" id="KW-0418">Kinase</keyword>
<keyword evidence="11" id="KW-0479">Metal-binding</keyword>